<dbReference type="EMBL" id="BAHE01000019">
    <property type="protein sequence ID" value="GAC00749.1"/>
    <property type="molecule type" value="Genomic_DNA"/>
</dbReference>
<keyword evidence="3" id="KW-1185">Reference proteome</keyword>
<proteinExistence type="predicted"/>
<dbReference type="Proteomes" id="UP000035058">
    <property type="component" value="Unassembled WGS sequence"/>
</dbReference>
<comment type="caution">
    <text evidence="2">The sequence shown here is derived from an EMBL/GenBank/DDBJ whole genome shotgun (WGS) entry which is preliminary data.</text>
</comment>
<organism evidence="2 3">
    <name type="scientific">Gordonia namibiensis NBRC 108229</name>
    <dbReference type="NCBI Taxonomy" id="1208314"/>
    <lineage>
        <taxon>Bacteria</taxon>
        <taxon>Bacillati</taxon>
        <taxon>Actinomycetota</taxon>
        <taxon>Actinomycetes</taxon>
        <taxon>Mycobacteriales</taxon>
        <taxon>Gordoniaceae</taxon>
        <taxon>Gordonia</taxon>
    </lineage>
</organism>
<dbReference type="AlphaFoldDB" id="K6VWX7"/>
<protein>
    <submittedName>
        <fullName evidence="2">Uncharacterized protein</fullName>
    </submittedName>
</protein>
<gene>
    <name evidence="2" type="ORF">GONAM_19_00620</name>
</gene>
<evidence type="ECO:0000313" key="3">
    <source>
        <dbReference type="Proteomes" id="UP000035058"/>
    </source>
</evidence>
<accession>K6VWX7</accession>
<sequence>MDTVWFLRGSVIGADGEAGSGAVFGTAVPDVFMALRVAEHLLFPPSLERRKSRGGTSGTGAPPDFWESGRQVLGQTLSAR</sequence>
<feature type="region of interest" description="Disordered" evidence="1">
    <location>
        <begin position="48"/>
        <end position="80"/>
    </location>
</feature>
<evidence type="ECO:0000256" key="1">
    <source>
        <dbReference type="SAM" id="MobiDB-lite"/>
    </source>
</evidence>
<reference evidence="2 3" key="1">
    <citation type="submission" date="2012-08" db="EMBL/GenBank/DDBJ databases">
        <title>Whole genome shotgun sequence of Gordonia namibiensis NBRC 108229.</title>
        <authorList>
            <person name="Isaki-Nakamura S."/>
            <person name="Hosoyama A."/>
            <person name="Tsuchikane K."/>
            <person name="Katsumata H."/>
            <person name="Baba S."/>
            <person name="Yamazaki S."/>
            <person name="Fujita N."/>
        </authorList>
    </citation>
    <scope>NUCLEOTIDE SEQUENCE [LARGE SCALE GENOMIC DNA]</scope>
    <source>
        <strain evidence="2 3">NBRC 108229</strain>
    </source>
</reference>
<evidence type="ECO:0000313" key="2">
    <source>
        <dbReference type="EMBL" id="GAC00749.1"/>
    </source>
</evidence>
<name>K6VWX7_9ACTN</name>